<gene>
    <name evidence="2" type="ORF">TIFTF001_028492</name>
</gene>
<evidence type="ECO:0000313" key="3">
    <source>
        <dbReference type="Proteomes" id="UP001187192"/>
    </source>
</evidence>
<comment type="caution">
    <text evidence="2">The sequence shown here is derived from an EMBL/GenBank/DDBJ whole genome shotgun (WGS) entry which is preliminary data.</text>
</comment>
<dbReference type="EMBL" id="BTGU01000086">
    <property type="protein sequence ID" value="GMN59375.1"/>
    <property type="molecule type" value="Genomic_DNA"/>
</dbReference>
<sequence>MAAKEKGERGEGGVEGDGRMRGRGWWRCGQWSNEEEGRAVAASLGE</sequence>
<feature type="region of interest" description="Disordered" evidence="1">
    <location>
        <begin position="1"/>
        <end position="25"/>
    </location>
</feature>
<dbReference type="AlphaFoldDB" id="A0AA88J174"/>
<organism evidence="2 3">
    <name type="scientific">Ficus carica</name>
    <name type="common">Common fig</name>
    <dbReference type="NCBI Taxonomy" id="3494"/>
    <lineage>
        <taxon>Eukaryota</taxon>
        <taxon>Viridiplantae</taxon>
        <taxon>Streptophyta</taxon>
        <taxon>Embryophyta</taxon>
        <taxon>Tracheophyta</taxon>
        <taxon>Spermatophyta</taxon>
        <taxon>Magnoliopsida</taxon>
        <taxon>eudicotyledons</taxon>
        <taxon>Gunneridae</taxon>
        <taxon>Pentapetalae</taxon>
        <taxon>rosids</taxon>
        <taxon>fabids</taxon>
        <taxon>Rosales</taxon>
        <taxon>Moraceae</taxon>
        <taxon>Ficeae</taxon>
        <taxon>Ficus</taxon>
    </lineage>
</organism>
<name>A0AA88J174_FICCA</name>
<protein>
    <submittedName>
        <fullName evidence="2">Uncharacterized protein</fullName>
    </submittedName>
</protein>
<reference evidence="2" key="1">
    <citation type="submission" date="2023-07" db="EMBL/GenBank/DDBJ databases">
        <title>draft genome sequence of fig (Ficus carica).</title>
        <authorList>
            <person name="Takahashi T."/>
            <person name="Nishimura K."/>
        </authorList>
    </citation>
    <scope>NUCLEOTIDE SEQUENCE</scope>
</reference>
<dbReference type="Proteomes" id="UP001187192">
    <property type="component" value="Unassembled WGS sequence"/>
</dbReference>
<feature type="compositionally biased region" description="Basic and acidic residues" evidence="1">
    <location>
        <begin position="1"/>
        <end position="20"/>
    </location>
</feature>
<evidence type="ECO:0000256" key="1">
    <source>
        <dbReference type="SAM" id="MobiDB-lite"/>
    </source>
</evidence>
<accession>A0AA88J174</accession>
<proteinExistence type="predicted"/>
<keyword evidence="3" id="KW-1185">Reference proteome</keyword>
<evidence type="ECO:0000313" key="2">
    <source>
        <dbReference type="EMBL" id="GMN59375.1"/>
    </source>
</evidence>